<evidence type="ECO:0008006" key="10">
    <source>
        <dbReference type="Google" id="ProtNLM"/>
    </source>
</evidence>
<evidence type="ECO:0000256" key="1">
    <source>
        <dbReference type="ARBA" id="ARBA00004442"/>
    </source>
</evidence>
<dbReference type="Gene3D" id="1.20.1600.10">
    <property type="entry name" value="Outer membrane efflux proteins (OEP)"/>
    <property type="match status" value="1"/>
</dbReference>
<dbReference type="GO" id="GO:0009279">
    <property type="term" value="C:cell outer membrane"/>
    <property type="evidence" value="ECO:0007669"/>
    <property type="project" value="UniProtKB-SubCell"/>
</dbReference>
<comment type="caution">
    <text evidence="8">The sequence shown here is derived from an EMBL/GenBank/DDBJ whole genome shotgun (WGS) entry which is preliminary data.</text>
</comment>
<keyword evidence="9" id="KW-1185">Reference proteome</keyword>
<keyword evidence="3" id="KW-0813">Transport</keyword>
<organism evidence="8 9">
    <name type="scientific">Roseivirga spongicola</name>
    <dbReference type="NCBI Taxonomy" id="333140"/>
    <lineage>
        <taxon>Bacteria</taxon>
        <taxon>Pseudomonadati</taxon>
        <taxon>Bacteroidota</taxon>
        <taxon>Cytophagia</taxon>
        <taxon>Cytophagales</taxon>
        <taxon>Roseivirgaceae</taxon>
        <taxon>Roseivirga</taxon>
    </lineage>
</organism>
<evidence type="ECO:0000256" key="6">
    <source>
        <dbReference type="ARBA" id="ARBA00023136"/>
    </source>
</evidence>
<keyword evidence="5" id="KW-0812">Transmembrane</keyword>
<comment type="similarity">
    <text evidence="2">Belongs to the outer membrane factor (OMF) (TC 1.B.17) family.</text>
</comment>
<dbReference type="Pfam" id="PF02321">
    <property type="entry name" value="OEP"/>
    <property type="match status" value="2"/>
</dbReference>
<dbReference type="SUPFAM" id="SSF56954">
    <property type="entry name" value="Outer membrane efflux proteins (OEP)"/>
    <property type="match status" value="1"/>
</dbReference>
<evidence type="ECO:0000256" key="4">
    <source>
        <dbReference type="ARBA" id="ARBA00022452"/>
    </source>
</evidence>
<evidence type="ECO:0000313" key="8">
    <source>
        <dbReference type="EMBL" id="KYG75965.1"/>
    </source>
</evidence>
<dbReference type="InterPro" id="IPR051906">
    <property type="entry name" value="TolC-like"/>
</dbReference>
<protein>
    <recommendedName>
        <fullName evidence="10">Transporter</fullName>
    </recommendedName>
</protein>
<keyword evidence="6" id="KW-0472">Membrane</keyword>
<dbReference type="PANTHER" id="PTHR30026:SF20">
    <property type="entry name" value="OUTER MEMBRANE PROTEIN TOLC"/>
    <property type="match status" value="1"/>
</dbReference>
<sequence length="474" mass="52734">MVGGQILKSLGQLFQKNIAQRIENISMKQLFTIALLALLSSSTVWAQRVLTLEECIDIALQSNLSIKRAKNQAEISKAQYTQSKFNFLPSLSAGASHSWREGLQFDQTTGNLVNTTALSGGMSIDASLTLFDGFSNLYGKQQAKASYQASEEAVRGTVQSIQAQIVGAFLQVITIKEGLKMNEATLSLLNEQLDRERKRENAGVGNMEQVYNFQSQVAQQQLTIVNQNNQLESAKLSLIQLLLLDPAEDYQFEGITSNDAELNKELEDYNTVYSSSMDFSPSVKSAELNLDAAEKNLQISKFNWMPTLGLRSGWSTGWSSNLRNQGDGSVVDLSTQLDRNRVKSASLSLGIPLFSRFQNRTQLQTSKIQVLNSQLALEQAKNDLTNQVQQAYLDLLNAKTSYAAAKESKLSLDQSFDFAKNRYDNGTIDFVTYLQSLTAKNRGDLELVRSKYSILLRQFILDIYKGELMEPGTN</sequence>
<evidence type="ECO:0000313" key="9">
    <source>
        <dbReference type="Proteomes" id="UP000075606"/>
    </source>
</evidence>
<dbReference type="InterPro" id="IPR003423">
    <property type="entry name" value="OMP_efflux"/>
</dbReference>
<dbReference type="GO" id="GO:0015562">
    <property type="term" value="F:efflux transmembrane transporter activity"/>
    <property type="evidence" value="ECO:0007669"/>
    <property type="project" value="InterPro"/>
</dbReference>
<dbReference type="Proteomes" id="UP000075606">
    <property type="component" value="Unassembled WGS sequence"/>
</dbReference>
<evidence type="ECO:0000256" key="2">
    <source>
        <dbReference type="ARBA" id="ARBA00007613"/>
    </source>
</evidence>
<dbReference type="GO" id="GO:1990281">
    <property type="term" value="C:efflux pump complex"/>
    <property type="evidence" value="ECO:0007669"/>
    <property type="project" value="TreeGrafter"/>
</dbReference>
<proteinExistence type="inferred from homology"/>
<comment type="subcellular location">
    <subcellularLocation>
        <location evidence="1">Cell outer membrane</location>
    </subcellularLocation>
</comment>
<dbReference type="AlphaFoldDB" id="A0A150XB67"/>
<dbReference type="STRING" id="333140.AWW68_09050"/>
<keyword evidence="7" id="KW-0998">Cell outer membrane</keyword>
<gene>
    <name evidence="8" type="ORF">AWW68_09050</name>
</gene>
<dbReference type="EMBL" id="LRPC01000012">
    <property type="protein sequence ID" value="KYG75965.1"/>
    <property type="molecule type" value="Genomic_DNA"/>
</dbReference>
<name>A0A150XB67_9BACT</name>
<accession>A0A150XB67</accession>
<evidence type="ECO:0000256" key="5">
    <source>
        <dbReference type="ARBA" id="ARBA00022692"/>
    </source>
</evidence>
<dbReference type="GO" id="GO:0015288">
    <property type="term" value="F:porin activity"/>
    <property type="evidence" value="ECO:0007669"/>
    <property type="project" value="TreeGrafter"/>
</dbReference>
<reference evidence="8 9" key="1">
    <citation type="submission" date="2016-01" db="EMBL/GenBank/DDBJ databases">
        <title>Genome sequencing of Roseivirga spongicola UST030701-084.</title>
        <authorList>
            <person name="Selvaratnam C."/>
            <person name="Thevarajoo S."/>
            <person name="Goh K.M."/>
            <person name="Ee R."/>
            <person name="Chan K.-G."/>
            <person name="Chong C.S."/>
        </authorList>
    </citation>
    <scope>NUCLEOTIDE SEQUENCE [LARGE SCALE GENOMIC DNA]</scope>
    <source>
        <strain evidence="8 9">UST030701-084</strain>
    </source>
</reference>
<evidence type="ECO:0000256" key="7">
    <source>
        <dbReference type="ARBA" id="ARBA00023237"/>
    </source>
</evidence>
<keyword evidence="4" id="KW-1134">Transmembrane beta strand</keyword>
<evidence type="ECO:0000256" key="3">
    <source>
        <dbReference type="ARBA" id="ARBA00022448"/>
    </source>
</evidence>
<dbReference type="PANTHER" id="PTHR30026">
    <property type="entry name" value="OUTER MEMBRANE PROTEIN TOLC"/>
    <property type="match status" value="1"/>
</dbReference>